<dbReference type="InterPro" id="IPR018989">
    <property type="entry name" value="DUF2001"/>
</dbReference>
<accession>A0A921N0G6</accession>
<dbReference type="EMBL" id="DYUB01000164">
    <property type="protein sequence ID" value="HJG96463.1"/>
    <property type="molecule type" value="Genomic_DNA"/>
</dbReference>
<gene>
    <name evidence="1" type="ORF">K8V90_05105</name>
</gene>
<protein>
    <submittedName>
        <fullName evidence="1">Phage tail tube protein</fullName>
    </submittedName>
</protein>
<proteinExistence type="predicted"/>
<dbReference type="Proteomes" id="UP000776700">
    <property type="component" value="Unassembled WGS sequence"/>
</dbReference>
<sequence length="128" mass="14392">MSLWINDKEIGEVKSFQVKVEFQKEEIKMAGVMATDTKYMGYTVKGSLSLHKINSRMIHYISDSIKKGKEPRFTLIGKLADPDADGVERIAIKNVSFDDLTLMDWEVGAVGSSEHPFTATSWDVLDSF</sequence>
<reference evidence="1" key="2">
    <citation type="submission" date="2021-09" db="EMBL/GenBank/DDBJ databases">
        <authorList>
            <person name="Gilroy R."/>
        </authorList>
    </citation>
    <scope>NUCLEOTIDE SEQUENCE</scope>
    <source>
        <strain evidence="1">1277</strain>
    </source>
</reference>
<comment type="caution">
    <text evidence="1">The sequence shown here is derived from an EMBL/GenBank/DDBJ whole genome shotgun (WGS) entry which is preliminary data.</text>
</comment>
<organism evidence="1 2">
    <name type="scientific">Romboutsia timonensis</name>
    <dbReference type="NCBI Taxonomy" id="1776391"/>
    <lineage>
        <taxon>Bacteria</taxon>
        <taxon>Bacillati</taxon>
        <taxon>Bacillota</taxon>
        <taxon>Clostridia</taxon>
        <taxon>Peptostreptococcales</taxon>
        <taxon>Peptostreptococcaceae</taxon>
        <taxon>Romboutsia</taxon>
    </lineage>
</organism>
<reference evidence="1" key="1">
    <citation type="journal article" date="2021" name="PeerJ">
        <title>Extensive microbial diversity within the chicken gut microbiome revealed by metagenomics and culture.</title>
        <authorList>
            <person name="Gilroy R."/>
            <person name="Ravi A."/>
            <person name="Getino M."/>
            <person name="Pursley I."/>
            <person name="Horton D.L."/>
            <person name="Alikhan N.F."/>
            <person name="Baker D."/>
            <person name="Gharbi K."/>
            <person name="Hall N."/>
            <person name="Watson M."/>
            <person name="Adriaenssens E.M."/>
            <person name="Foster-Nyarko E."/>
            <person name="Jarju S."/>
            <person name="Secka A."/>
            <person name="Antonio M."/>
            <person name="Oren A."/>
            <person name="Chaudhuri R.R."/>
            <person name="La Ragione R."/>
            <person name="Hildebrand F."/>
            <person name="Pallen M.J."/>
        </authorList>
    </citation>
    <scope>NUCLEOTIDE SEQUENCE</scope>
    <source>
        <strain evidence="1">1277</strain>
    </source>
</reference>
<evidence type="ECO:0000313" key="2">
    <source>
        <dbReference type="Proteomes" id="UP000776700"/>
    </source>
</evidence>
<dbReference type="InterPro" id="IPR038628">
    <property type="entry name" value="XkdM-like_sf"/>
</dbReference>
<evidence type="ECO:0000313" key="1">
    <source>
        <dbReference type="EMBL" id="HJG96463.1"/>
    </source>
</evidence>
<dbReference type="Pfam" id="PF09393">
    <property type="entry name" value="DUF2001"/>
    <property type="match status" value="1"/>
</dbReference>
<name>A0A921N0G6_9FIRM</name>
<dbReference type="AlphaFoldDB" id="A0A921N0G6"/>
<dbReference type="Gene3D" id="2.30.110.40">
    <property type="entry name" value="Phage tail tube protein"/>
    <property type="match status" value="1"/>
</dbReference>
<dbReference type="SUPFAM" id="SSF69279">
    <property type="entry name" value="Phage tail proteins"/>
    <property type="match status" value="1"/>
</dbReference>